<feature type="transmembrane region" description="Helical" evidence="1">
    <location>
        <begin position="162"/>
        <end position="178"/>
    </location>
</feature>
<proteinExistence type="predicted"/>
<accession>A0ABW1N0E4</accession>
<gene>
    <name evidence="2" type="ORF">ACFLLB_09760</name>
</gene>
<evidence type="ECO:0000256" key="1">
    <source>
        <dbReference type="SAM" id="Phobius"/>
    </source>
</evidence>
<evidence type="ECO:0000313" key="2">
    <source>
        <dbReference type="EMBL" id="MFC6069849.1"/>
    </source>
</evidence>
<keyword evidence="1" id="KW-0472">Membrane</keyword>
<name>A0ABW1N0E4_9GAMM</name>
<feature type="transmembrane region" description="Helical" evidence="1">
    <location>
        <begin position="391"/>
        <end position="410"/>
    </location>
</feature>
<evidence type="ECO:0000313" key="3">
    <source>
        <dbReference type="Proteomes" id="UP001596115"/>
    </source>
</evidence>
<feature type="transmembrane region" description="Helical" evidence="1">
    <location>
        <begin position="59"/>
        <end position="77"/>
    </location>
</feature>
<keyword evidence="1" id="KW-0812">Transmembrane</keyword>
<feature type="transmembrane region" description="Helical" evidence="1">
    <location>
        <begin position="128"/>
        <end position="150"/>
    </location>
</feature>
<comment type="caution">
    <text evidence="2">The sequence shown here is derived from an EMBL/GenBank/DDBJ whole genome shotgun (WGS) entry which is preliminary data.</text>
</comment>
<evidence type="ECO:0008006" key="4">
    <source>
        <dbReference type="Google" id="ProtNLM"/>
    </source>
</evidence>
<reference evidence="2 3" key="1">
    <citation type="submission" date="2024-09" db="EMBL/GenBank/DDBJ databases">
        <title>Whole genome analysis of Stenotrophomonas geniculata MK-1, and its biological control impact on peanut foliage fungus diseases.</title>
        <authorList>
            <person name="Ahsan T."/>
        </authorList>
    </citation>
    <scope>NUCLEOTIDE SEQUENCE [LARGE SCALE GENOMIC DNA]</scope>
    <source>
        <strain evidence="2 3">MK-1</strain>
    </source>
</reference>
<feature type="transmembrane region" description="Helical" evidence="1">
    <location>
        <begin position="7"/>
        <end position="26"/>
    </location>
</feature>
<feature type="transmembrane region" description="Helical" evidence="1">
    <location>
        <begin position="89"/>
        <end position="107"/>
    </location>
</feature>
<sequence>MRRNSAIYVLLMTALASILILFESALPQPIAASFASSALLSICIGALAFHLLSTRSSPYTILFTFTLVFYVLGLLPITSRRNYIDSGFWTALLITSLAAMLAGSWLAKATARKREHHSIAAISKFRTLTIYGASLAAAIYIVSTAGLLLFKPEARFSVGSTWVYLVEFSIAATICIVSERFVSSKPIGKLMPIAIAAQSVMLLAIGYRNQLALLWLGIGLIYLFTKASKLRSKSIFVKSAAAAFAALLLMSALLYARIEFSGDSIISWNARIDQFDIVLADYMLPVLSIHDASRETMGVAQIAIDRIGDIQQSTSNVGFFFMDMMTLLPGHSETATALLGQVVGNSDEMYLVPGLIGALYISFGIVGVIAFYALAGFALQRLWISYQRSGNAKTFSLAIVAVIYLIQMTYRGIPKPMYIAAAVIVIYCFGSSRKISAQGSTEASGEE</sequence>
<keyword evidence="1" id="KW-1133">Transmembrane helix</keyword>
<feature type="transmembrane region" description="Helical" evidence="1">
    <location>
        <begin position="212"/>
        <end position="228"/>
    </location>
</feature>
<organism evidence="2 3">
    <name type="scientific">Stenotrophomonas geniculata</name>
    <dbReference type="NCBI Taxonomy" id="86188"/>
    <lineage>
        <taxon>Bacteria</taxon>
        <taxon>Pseudomonadati</taxon>
        <taxon>Pseudomonadota</taxon>
        <taxon>Gammaproteobacteria</taxon>
        <taxon>Lysobacterales</taxon>
        <taxon>Lysobacteraceae</taxon>
        <taxon>Stenotrophomonas</taxon>
    </lineage>
</organism>
<feature type="transmembrane region" description="Helical" evidence="1">
    <location>
        <begin position="240"/>
        <end position="258"/>
    </location>
</feature>
<feature type="transmembrane region" description="Helical" evidence="1">
    <location>
        <begin position="32"/>
        <end position="52"/>
    </location>
</feature>
<dbReference type="EMBL" id="JBHRFL010000013">
    <property type="protein sequence ID" value="MFC6069849.1"/>
    <property type="molecule type" value="Genomic_DNA"/>
</dbReference>
<keyword evidence="3" id="KW-1185">Reference proteome</keyword>
<feature type="transmembrane region" description="Helical" evidence="1">
    <location>
        <begin position="355"/>
        <end position="379"/>
    </location>
</feature>
<protein>
    <recommendedName>
        <fullName evidence="4">O-antigen polysaccharide polymerase Wzy</fullName>
    </recommendedName>
</protein>
<dbReference type="Proteomes" id="UP001596115">
    <property type="component" value="Unassembled WGS sequence"/>
</dbReference>
<dbReference type="RefSeq" id="WP_171954908.1">
    <property type="nucleotide sequence ID" value="NZ_JBFLAA010000006.1"/>
</dbReference>